<reference evidence="8" key="1">
    <citation type="submission" date="2021-02" db="EMBL/GenBank/DDBJ databases">
        <title>Comparative genomics of Ferrovum myxofaciens strains, predominant extremophile bacteria forming large biofilm stalactites in acid mine ecosystems.</title>
        <authorList>
            <person name="Burkartova K."/>
            <person name="Ridl J."/>
            <person name="Pajer P."/>
            <person name="Falteisek L."/>
        </authorList>
    </citation>
    <scope>NUCLEOTIDE SEQUENCE</scope>
    <source>
        <strain evidence="8">MI1III</strain>
    </source>
</reference>
<protein>
    <recommendedName>
        <fullName evidence="5">Protein-arginine rhamnosyltransferase</fullName>
    </recommendedName>
    <alternativeName>
        <fullName evidence="6">EF-P arginine rhamnosyltransferase</fullName>
    </alternativeName>
</protein>
<evidence type="ECO:0000256" key="3">
    <source>
        <dbReference type="ARBA" id="ARBA00024303"/>
    </source>
</evidence>
<evidence type="ECO:0000256" key="4">
    <source>
        <dbReference type="ARBA" id="ARBA00024346"/>
    </source>
</evidence>
<dbReference type="InterPro" id="IPR016633">
    <property type="entry name" value="EarP"/>
</dbReference>
<keyword evidence="8" id="KW-0648">Protein biosynthesis</keyword>
<proteinExistence type="inferred from homology"/>
<comment type="similarity">
    <text evidence="4">Belongs to the glycosyltransferase 104 family.</text>
</comment>
<dbReference type="EMBL" id="CP071137">
    <property type="protein sequence ID" value="QWY77419.1"/>
    <property type="molecule type" value="Genomic_DNA"/>
</dbReference>
<comment type="catalytic activity">
    <reaction evidence="7">
        <text>dTDP-beta-L-rhamnose + L-arginyl-[protein] = N(omega)-(alpha-L-rhamnosyl)-L-arginyl-[protein] + dTDP + H(+)</text>
        <dbReference type="Rhea" id="RHEA:66692"/>
        <dbReference type="Rhea" id="RHEA-COMP:10532"/>
        <dbReference type="Rhea" id="RHEA-COMP:17096"/>
        <dbReference type="ChEBI" id="CHEBI:15378"/>
        <dbReference type="ChEBI" id="CHEBI:29965"/>
        <dbReference type="ChEBI" id="CHEBI:57510"/>
        <dbReference type="ChEBI" id="CHEBI:58369"/>
        <dbReference type="ChEBI" id="CHEBI:167445"/>
    </reaction>
    <physiologicalReaction direction="left-to-right" evidence="7">
        <dbReference type="Rhea" id="RHEA:66693"/>
    </physiologicalReaction>
</comment>
<dbReference type="PIRSF" id="PIRSF015557">
    <property type="entry name" value="UCP015557"/>
    <property type="match status" value="1"/>
</dbReference>
<keyword evidence="8" id="KW-0251">Elongation factor</keyword>
<evidence type="ECO:0000256" key="5">
    <source>
        <dbReference type="ARBA" id="ARBA00024416"/>
    </source>
</evidence>
<dbReference type="GO" id="GO:0003746">
    <property type="term" value="F:translation elongation factor activity"/>
    <property type="evidence" value="ECO:0007669"/>
    <property type="project" value="UniProtKB-KW"/>
</dbReference>
<keyword evidence="2" id="KW-0808">Transferase</keyword>
<evidence type="ECO:0000256" key="6">
    <source>
        <dbReference type="ARBA" id="ARBA00030025"/>
    </source>
</evidence>
<name>A0A9E6MX63_9PROT</name>
<accession>A0A9E6MX63</accession>
<sequence>MSTHPWWIFCRVVDNLGDAGVSWRLASQLAALSPAPSVTLVIDHLQTLARFCPALGIDASTQQIQGVRILPWSVVEQDPAQLGSEHTVLPVSVVSAFSCELPPSVQEFLQQCQVIPHWILFDYLSAESWVEGCHGLSAPIPGYRGPRHFFFPGFTPRTGGLLREPGLLARRSEVQASLIRQEAIWQSWGLTEKTNLPTLTLFAYPDAPWQSLREAMGSTGQAWRWVLFEGMEITEQVGQADAFRAPAGNAWGKIEPVRVALRTQEEYDGLLWVSHFNLVRGEDSLVRALWAGRPFLWHLYPQAEGTHWVKLEAFLERYLEGLETMLAEVIANLFRAWNGRGEMTAAWQGMVPHWKGWEHHALAWSEGLSEQPDLVTKLVEFSNLELK</sequence>
<evidence type="ECO:0000256" key="1">
    <source>
        <dbReference type="ARBA" id="ARBA00022676"/>
    </source>
</evidence>
<evidence type="ECO:0000256" key="2">
    <source>
        <dbReference type="ARBA" id="ARBA00022679"/>
    </source>
</evidence>
<dbReference type="OrthoDB" id="209085at2"/>
<dbReference type="Pfam" id="PF10093">
    <property type="entry name" value="EarP"/>
    <property type="match status" value="1"/>
</dbReference>
<dbReference type="NCBIfam" id="TIGR03837">
    <property type="entry name" value="efp_Arg_rhamno"/>
    <property type="match status" value="1"/>
</dbReference>
<comment type="function">
    <text evidence="3">Protein-arginine rhamnosyltransferase that catalyzes the transfer of a single rhamnose to elongation factor P (EF-P) on 'Lys-32', a modification required for EF-P-dependent rescue of polyproline stalled ribosomes.</text>
</comment>
<organism evidence="8 9">
    <name type="scientific">Ferrovum myxofaciens</name>
    <dbReference type="NCBI Taxonomy" id="416213"/>
    <lineage>
        <taxon>Bacteria</taxon>
        <taxon>Pseudomonadati</taxon>
        <taxon>Pseudomonadota</taxon>
        <taxon>Betaproteobacteria</taxon>
        <taxon>Ferrovales</taxon>
        <taxon>Ferrovaceae</taxon>
        <taxon>Ferrovum</taxon>
    </lineage>
</organism>
<dbReference type="AlphaFoldDB" id="A0A9E6MX63"/>
<evidence type="ECO:0000256" key="7">
    <source>
        <dbReference type="ARBA" id="ARBA00048472"/>
    </source>
</evidence>
<gene>
    <name evidence="8" type="primary">earP</name>
    <name evidence="8" type="ORF">JZL65_13315</name>
</gene>
<evidence type="ECO:0000313" key="8">
    <source>
        <dbReference type="EMBL" id="QWY77419.1"/>
    </source>
</evidence>
<evidence type="ECO:0000313" key="9">
    <source>
        <dbReference type="Proteomes" id="UP000683551"/>
    </source>
</evidence>
<keyword evidence="1" id="KW-0328">Glycosyltransferase</keyword>
<dbReference type="RefSeq" id="WP_031597496.1">
    <property type="nucleotide sequence ID" value="NZ_CP053675.1"/>
</dbReference>
<dbReference type="GO" id="GO:0106361">
    <property type="term" value="F:protein-arginine rhamnosyltransferase activity"/>
    <property type="evidence" value="ECO:0007669"/>
    <property type="project" value="InterPro"/>
</dbReference>
<dbReference type="Proteomes" id="UP000683551">
    <property type="component" value="Chromosome"/>
</dbReference>